<dbReference type="VEuPathDB" id="ToxoDB:CSUI_002592"/>
<dbReference type="PANTHER" id="PTHR47670">
    <property type="entry name" value="ADENYLYLSULFATASE HINT3"/>
    <property type="match status" value="1"/>
</dbReference>
<dbReference type="SUPFAM" id="SSF54197">
    <property type="entry name" value="HIT-like"/>
    <property type="match status" value="1"/>
</dbReference>
<evidence type="ECO:0000256" key="3">
    <source>
        <dbReference type="PROSITE-ProRule" id="PRU00464"/>
    </source>
</evidence>
<dbReference type="AlphaFoldDB" id="A0A2C6L889"/>
<evidence type="ECO:0000313" key="6">
    <source>
        <dbReference type="EMBL" id="PHJ23552.1"/>
    </source>
</evidence>
<dbReference type="InterPro" id="IPR011146">
    <property type="entry name" value="HIT-like"/>
</dbReference>
<gene>
    <name evidence="6" type="ORF">CSUI_002592</name>
</gene>
<sequence>PPPPLSWIKHSPSSCFKNFSTASSFPLFPSISPSTHRPLLQTSDGEQPQVLLSSSSFLSFPSLSRSTSSFSPLLRSSLLSSPRNTAQRSAQADWLSKTSRRTMATEKTDNKGPIVPYDPENVFKKIIEGKIPCHKIFETEHVIAILDAFPAVEGHSLLIPKKEVSSIFELDEQTAANVYKELPRLCKAVQKATGCDGINVLQNNGRAAGQVVFHAHMHIVPRFQDDKLFKQFASSKDMISSEDAKNILTKIQANL</sequence>
<dbReference type="Proteomes" id="UP000221165">
    <property type="component" value="Unassembled WGS sequence"/>
</dbReference>
<comment type="caution">
    <text evidence="6">The sequence shown here is derived from an EMBL/GenBank/DDBJ whole genome shotgun (WGS) entry which is preliminary data.</text>
</comment>
<dbReference type="Gene3D" id="3.30.428.10">
    <property type="entry name" value="HIT-like"/>
    <property type="match status" value="1"/>
</dbReference>
<dbReference type="GO" id="GO:0009150">
    <property type="term" value="P:purine ribonucleotide metabolic process"/>
    <property type="evidence" value="ECO:0007669"/>
    <property type="project" value="TreeGrafter"/>
</dbReference>
<dbReference type="InterPro" id="IPR036265">
    <property type="entry name" value="HIT-like_sf"/>
</dbReference>
<dbReference type="GeneID" id="94426003"/>
<feature type="domain" description="HIT" evidence="5">
    <location>
        <begin position="122"/>
        <end position="229"/>
    </location>
</feature>
<dbReference type="GO" id="GO:0047627">
    <property type="term" value="F:adenylylsulfatase activity"/>
    <property type="evidence" value="ECO:0007669"/>
    <property type="project" value="TreeGrafter"/>
</dbReference>
<dbReference type="InterPro" id="IPR039384">
    <property type="entry name" value="HINT"/>
</dbReference>
<dbReference type="GO" id="GO:0006790">
    <property type="term" value="P:sulfur compound metabolic process"/>
    <property type="evidence" value="ECO:0007669"/>
    <property type="project" value="TreeGrafter"/>
</dbReference>
<dbReference type="PANTHER" id="PTHR47670:SF1">
    <property type="entry name" value="ADENYLYLSULFATASE HINT3"/>
    <property type="match status" value="1"/>
</dbReference>
<evidence type="ECO:0000256" key="4">
    <source>
        <dbReference type="SAM" id="MobiDB-lite"/>
    </source>
</evidence>
<accession>A0A2C6L889</accession>
<dbReference type="RefSeq" id="XP_067925227.1">
    <property type="nucleotide sequence ID" value="XM_068062792.1"/>
</dbReference>
<protein>
    <submittedName>
        <fullName evidence="6">Hit domain-containing</fullName>
    </submittedName>
</protein>
<feature type="short sequence motif" description="Histidine triad motif" evidence="2 3">
    <location>
        <begin position="214"/>
        <end position="218"/>
    </location>
</feature>
<organism evidence="6 7">
    <name type="scientific">Cystoisospora suis</name>
    <dbReference type="NCBI Taxonomy" id="483139"/>
    <lineage>
        <taxon>Eukaryota</taxon>
        <taxon>Sar</taxon>
        <taxon>Alveolata</taxon>
        <taxon>Apicomplexa</taxon>
        <taxon>Conoidasida</taxon>
        <taxon>Coccidia</taxon>
        <taxon>Eucoccidiorida</taxon>
        <taxon>Eimeriorina</taxon>
        <taxon>Sarcocystidae</taxon>
        <taxon>Cystoisospora</taxon>
    </lineage>
</organism>
<dbReference type="InterPro" id="IPR001310">
    <property type="entry name" value="Histidine_triad_HIT"/>
</dbReference>
<dbReference type="PRINTS" id="PR00332">
    <property type="entry name" value="HISTRIAD"/>
</dbReference>
<evidence type="ECO:0000256" key="1">
    <source>
        <dbReference type="PIRSR" id="PIRSR601310-1"/>
    </source>
</evidence>
<dbReference type="PROSITE" id="PS51084">
    <property type="entry name" value="HIT_2"/>
    <property type="match status" value="1"/>
</dbReference>
<reference evidence="6 7" key="1">
    <citation type="journal article" date="2017" name="Int. J. Parasitol.">
        <title>The genome of the protozoan parasite Cystoisospora suis and a reverse vaccinology approach to identify vaccine candidates.</title>
        <authorList>
            <person name="Palmieri N."/>
            <person name="Shrestha A."/>
            <person name="Ruttkowski B."/>
            <person name="Beck T."/>
            <person name="Vogl C."/>
            <person name="Tomley F."/>
            <person name="Blake D.P."/>
            <person name="Joachim A."/>
        </authorList>
    </citation>
    <scope>NUCLEOTIDE SEQUENCE [LARGE SCALE GENOMIC DNA]</scope>
    <source>
        <strain evidence="6 7">Wien I</strain>
    </source>
</reference>
<dbReference type="Pfam" id="PF01230">
    <property type="entry name" value="HIT"/>
    <property type="match status" value="1"/>
</dbReference>
<feature type="region of interest" description="Disordered" evidence="4">
    <location>
        <begin position="82"/>
        <end position="113"/>
    </location>
</feature>
<feature type="active site" description="Tele-AMP-histidine intermediate" evidence="1">
    <location>
        <position position="216"/>
    </location>
</feature>
<keyword evidence="7" id="KW-1185">Reference proteome</keyword>
<evidence type="ECO:0000256" key="2">
    <source>
        <dbReference type="PIRSR" id="PIRSR601310-3"/>
    </source>
</evidence>
<proteinExistence type="predicted"/>
<dbReference type="OrthoDB" id="672793at2759"/>
<dbReference type="EMBL" id="MIGC01001080">
    <property type="protein sequence ID" value="PHJ23552.1"/>
    <property type="molecule type" value="Genomic_DNA"/>
</dbReference>
<feature type="non-terminal residue" evidence="6">
    <location>
        <position position="1"/>
    </location>
</feature>
<dbReference type="CDD" id="cd01277">
    <property type="entry name" value="HINT_subgroup"/>
    <property type="match status" value="1"/>
</dbReference>
<name>A0A2C6L889_9APIC</name>
<evidence type="ECO:0000259" key="5">
    <source>
        <dbReference type="PROSITE" id="PS51084"/>
    </source>
</evidence>
<evidence type="ECO:0000313" key="7">
    <source>
        <dbReference type="Proteomes" id="UP000221165"/>
    </source>
</evidence>